<keyword evidence="1" id="KW-0472">Membrane</keyword>
<keyword evidence="1" id="KW-1133">Transmembrane helix</keyword>
<proteinExistence type="predicted"/>
<comment type="caution">
    <text evidence="2">The sequence shown here is derived from an EMBL/GenBank/DDBJ whole genome shotgun (WGS) entry which is preliminary data.</text>
</comment>
<organism evidence="2 3">
    <name type="scientific">Plasmodium vivax</name>
    <name type="common">malaria parasite P. vivax</name>
    <dbReference type="NCBI Taxonomy" id="5855"/>
    <lineage>
        <taxon>Eukaryota</taxon>
        <taxon>Sar</taxon>
        <taxon>Alveolata</taxon>
        <taxon>Apicomplexa</taxon>
        <taxon>Aconoidasida</taxon>
        <taxon>Haemosporida</taxon>
        <taxon>Plasmodiidae</taxon>
        <taxon>Plasmodium</taxon>
        <taxon>Plasmodium (Plasmodium)</taxon>
    </lineage>
</organism>
<reference evidence="2" key="1">
    <citation type="submission" date="2021-09" db="EMBL/GenBank/DDBJ databases">
        <authorList>
            <consortium name="Pathogen Informatics"/>
        </authorList>
    </citation>
    <scope>NUCLEOTIDE SEQUENCE</scope>
    <source>
        <strain evidence="2">PvW1</strain>
    </source>
</reference>
<evidence type="ECO:0000256" key="1">
    <source>
        <dbReference type="SAM" id="Phobius"/>
    </source>
</evidence>
<dbReference type="AlphaFoldDB" id="A0A8S4HAQ6"/>
<feature type="transmembrane region" description="Helical" evidence="1">
    <location>
        <begin position="149"/>
        <end position="170"/>
    </location>
</feature>
<dbReference type="Proteomes" id="UP000779233">
    <property type="component" value="Unassembled WGS sequence"/>
</dbReference>
<accession>A0A8S4HAQ6</accession>
<gene>
    <name evidence="2" type="ORF">PVW1_090006700</name>
</gene>
<name>A0A8S4HAQ6_PLAVI</name>
<evidence type="ECO:0000313" key="2">
    <source>
        <dbReference type="EMBL" id="CAG9476506.1"/>
    </source>
</evidence>
<dbReference type="EMBL" id="CAJZCX010000007">
    <property type="protein sequence ID" value="CAG9476506.1"/>
    <property type="molecule type" value="Genomic_DNA"/>
</dbReference>
<sequence length="281" mass="32985">MEKNKKEYNKSSERYKTCLHHFVYCKSNQPCIHKCDIYWRDKEKLENINSRCSSNELAFNLCNSFLSSIYNNVRTNFVKSVGIYQLFILQFAVTTAEEESSGASNGDTLKLIQEKVIGIAKTFWGKYTECLCNICCNNNGFINKETCKLYIPIPVMVFLFLFVLGIICLICCKCCCKKSCCKKKENDESDVDCNQFIMGPDGQMYSQMYQGQMMQPQMIPAGMMYPQMYPGQMYYPQMLQQGMQQPQMQYMEMQHPQMQYMEMQQPEMQYMEVQQPEMQHM</sequence>
<keyword evidence="1" id="KW-0812">Transmembrane</keyword>
<evidence type="ECO:0000313" key="3">
    <source>
        <dbReference type="Proteomes" id="UP000779233"/>
    </source>
</evidence>
<protein>
    <submittedName>
        <fullName evidence="2">(malaria parasite P. vivax) hypothetical protein</fullName>
    </submittedName>
</protein>
<dbReference type="VEuPathDB" id="PlasmoDB:PVPAM_000012300"/>